<dbReference type="PANTHER" id="PTHR31965">
    <property type="entry name" value="TRANSMEMBRANE PROTEIN 42"/>
    <property type="match status" value="1"/>
</dbReference>
<evidence type="ECO:0000313" key="4">
    <source>
        <dbReference type="Proteomes" id="UP000256970"/>
    </source>
</evidence>
<feature type="region of interest" description="Disordered" evidence="1">
    <location>
        <begin position="137"/>
        <end position="158"/>
    </location>
</feature>
<dbReference type="PANTHER" id="PTHR31965:SF1">
    <property type="entry name" value="TRANSMEMBRANE PROTEIN 42"/>
    <property type="match status" value="1"/>
</dbReference>
<organism evidence="3 4">
    <name type="scientific">Tetradesmus obliquus</name>
    <name type="common">Green alga</name>
    <name type="synonym">Acutodesmus obliquus</name>
    <dbReference type="NCBI Taxonomy" id="3088"/>
    <lineage>
        <taxon>Eukaryota</taxon>
        <taxon>Viridiplantae</taxon>
        <taxon>Chlorophyta</taxon>
        <taxon>core chlorophytes</taxon>
        <taxon>Chlorophyceae</taxon>
        <taxon>CS clade</taxon>
        <taxon>Sphaeropleales</taxon>
        <taxon>Scenedesmaceae</taxon>
        <taxon>Tetradesmus</taxon>
    </lineage>
</organism>
<feature type="transmembrane region" description="Helical" evidence="2">
    <location>
        <begin position="79"/>
        <end position="99"/>
    </location>
</feature>
<dbReference type="InterPro" id="IPR039632">
    <property type="entry name" value="TMEM42"/>
</dbReference>
<dbReference type="STRING" id="3088.A0A383VPK9"/>
<reference evidence="3 4" key="1">
    <citation type="submission" date="2016-10" db="EMBL/GenBank/DDBJ databases">
        <authorList>
            <person name="Cai Z."/>
        </authorList>
    </citation>
    <scope>NUCLEOTIDE SEQUENCE [LARGE SCALE GENOMIC DNA]</scope>
</reference>
<dbReference type="Proteomes" id="UP000256970">
    <property type="component" value="Unassembled WGS sequence"/>
</dbReference>
<dbReference type="InterPro" id="IPR037185">
    <property type="entry name" value="EmrE-like"/>
</dbReference>
<proteinExistence type="predicted"/>
<protein>
    <recommendedName>
        <fullName evidence="5">EamA domain-containing protein</fullName>
    </recommendedName>
</protein>
<name>A0A383VPK9_TETOB</name>
<feature type="transmembrane region" description="Helical" evidence="2">
    <location>
        <begin position="49"/>
        <end position="67"/>
    </location>
</feature>
<keyword evidence="2" id="KW-1133">Transmembrane helix</keyword>
<keyword evidence="4" id="KW-1185">Reference proteome</keyword>
<accession>A0A383VPK9</accession>
<evidence type="ECO:0008006" key="5">
    <source>
        <dbReference type="Google" id="ProtNLM"/>
    </source>
</evidence>
<evidence type="ECO:0000256" key="2">
    <source>
        <dbReference type="SAM" id="Phobius"/>
    </source>
</evidence>
<keyword evidence="2" id="KW-0472">Membrane</keyword>
<feature type="transmembrane region" description="Helical" evidence="2">
    <location>
        <begin position="105"/>
        <end position="125"/>
    </location>
</feature>
<gene>
    <name evidence="3" type="ORF">BQ4739_LOCUS7095</name>
</gene>
<sequence length="158" mass="15802">MRSVHASSAVCCAVAGLLGAAAAAFGKFGFAACSSHFTGALLGAKACHVAAYCTMAVINAAMTALFVRSLRRLPSLQATVLSTAANMAATGLLGHLLFAEAISRQWAAGIALVSAGLLLICMSVAGKPEPAAAAAAAETKSAALQDHHQQQHGKTKAA</sequence>
<dbReference type="EMBL" id="FNXT01000728">
    <property type="protein sequence ID" value="SZX66674.1"/>
    <property type="molecule type" value="Genomic_DNA"/>
</dbReference>
<dbReference type="AlphaFoldDB" id="A0A383VPK9"/>
<dbReference type="SUPFAM" id="SSF103481">
    <property type="entry name" value="Multidrug resistance efflux transporter EmrE"/>
    <property type="match status" value="1"/>
</dbReference>
<evidence type="ECO:0000313" key="3">
    <source>
        <dbReference type="EMBL" id="SZX66674.1"/>
    </source>
</evidence>
<keyword evidence="2" id="KW-0812">Transmembrane</keyword>
<evidence type="ECO:0000256" key="1">
    <source>
        <dbReference type="SAM" id="MobiDB-lite"/>
    </source>
</evidence>
<dbReference type="Gene3D" id="1.10.3730.20">
    <property type="match status" value="1"/>
</dbReference>